<protein>
    <submittedName>
        <fullName evidence="1">Uncharacterized protein</fullName>
    </submittedName>
</protein>
<gene>
    <name evidence="1" type="ORF">PYW07_015747</name>
</gene>
<evidence type="ECO:0000313" key="1">
    <source>
        <dbReference type="EMBL" id="KAJ8724789.1"/>
    </source>
</evidence>
<dbReference type="AlphaFoldDB" id="A0AAD7YPX0"/>
<dbReference type="EMBL" id="JARGEI010000010">
    <property type="protein sequence ID" value="KAJ8724789.1"/>
    <property type="molecule type" value="Genomic_DNA"/>
</dbReference>
<proteinExistence type="predicted"/>
<sequence length="163" mass="18615">MKVRGYVLSWPLDRATTEFPNNGRGVHIGVGSTMKYLGLVLESRWTFEEHFRRLAPKLDRSGAALKRLLPNLGDPDAPCRRLYAGIVRSKEKLCCRDKSRYEEWLERSHGVLSFGMTQVLTGHGKFGRFLHRPKEERTPGCRHCVDHRRTRCAPLGRSTAVSP</sequence>
<reference evidence="1" key="1">
    <citation type="submission" date="2023-03" db="EMBL/GenBank/DDBJ databases">
        <title>Chromosome-level genomes of two armyworms, Mythimna separata and Mythimna loreyi, provide insights into the biosynthesis and reception of sex pheromones.</title>
        <authorList>
            <person name="Zhao H."/>
        </authorList>
    </citation>
    <scope>NUCLEOTIDE SEQUENCE</scope>
    <source>
        <strain evidence="1">BeijingLab</strain>
        <tissue evidence="1">Pupa</tissue>
    </source>
</reference>
<organism evidence="1 2">
    <name type="scientific">Mythimna separata</name>
    <name type="common">Oriental armyworm</name>
    <name type="synonym">Pseudaletia separata</name>
    <dbReference type="NCBI Taxonomy" id="271217"/>
    <lineage>
        <taxon>Eukaryota</taxon>
        <taxon>Metazoa</taxon>
        <taxon>Ecdysozoa</taxon>
        <taxon>Arthropoda</taxon>
        <taxon>Hexapoda</taxon>
        <taxon>Insecta</taxon>
        <taxon>Pterygota</taxon>
        <taxon>Neoptera</taxon>
        <taxon>Endopterygota</taxon>
        <taxon>Lepidoptera</taxon>
        <taxon>Glossata</taxon>
        <taxon>Ditrysia</taxon>
        <taxon>Noctuoidea</taxon>
        <taxon>Noctuidae</taxon>
        <taxon>Noctuinae</taxon>
        <taxon>Hadenini</taxon>
        <taxon>Mythimna</taxon>
    </lineage>
</organism>
<keyword evidence="2" id="KW-1185">Reference proteome</keyword>
<comment type="caution">
    <text evidence="1">The sequence shown here is derived from an EMBL/GenBank/DDBJ whole genome shotgun (WGS) entry which is preliminary data.</text>
</comment>
<accession>A0AAD7YPX0</accession>
<name>A0AAD7YPX0_MYTSE</name>
<dbReference type="Proteomes" id="UP001231518">
    <property type="component" value="Chromosome 7"/>
</dbReference>
<evidence type="ECO:0000313" key="2">
    <source>
        <dbReference type="Proteomes" id="UP001231518"/>
    </source>
</evidence>